<dbReference type="AlphaFoldDB" id="A0A1G7FMS5"/>
<evidence type="ECO:0000259" key="2">
    <source>
        <dbReference type="Pfam" id="PF02517"/>
    </source>
</evidence>
<name>A0A1G7FMS5_9SPHI</name>
<keyword evidence="1" id="KW-1133">Transmembrane helix</keyword>
<dbReference type="PANTHER" id="PTHR36435:SF1">
    <property type="entry name" value="CAAX AMINO TERMINAL PROTEASE FAMILY PROTEIN"/>
    <property type="match status" value="1"/>
</dbReference>
<dbReference type="InterPro" id="IPR003675">
    <property type="entry name" value="Rce1/LyrA-like_dom"/>
</dbReference>
<proteinExistence type="predicted"/>
<feature type="transmembrane region" description="Helical" evidence="1">
    <location>
        <begin position="283"/>
        <end position="302"/>
    </location>
</feature>
<keyword evidence="4" id="KW-1185">Reference proteome</keyword>
<keyword evidence="1" id="KW-0472">Membrane</keyword>
<gene>
    <name evidence="3" type="ORF">SAMN05216464_109129</name>
</gene>
<evidence type="ECO:0000313" key="3">
    <source>
        <dbReference type="EMBL" id="SDE77149.1"/>
    </source>
</evidence>
<dbReference type="Proteomes" id="UP000199072">
    <property type="component" value="Unassembled WGS sequence"/>
</dbReference>
<feature type="transmembrane region" description="Helical" evidence="1">
    <location>
        <begin position="172"/>
        <end position="190"/>
    </location>
</feature>
<feature type="domain" description="CAAX prenyl protease 2/Lysostaphin resistance protein A-like" evidence="2">
    <location>
        <begin position="172"/>
        <end position="259"/>
    </location>
</feature>
<dbReference type="GO" id="GO:0080120">
    <property type="term" value="P:CAAX-box protein maturation"/>
    <property type="evidence" value="ECO:0007669"/>
    <property type="project" value="UniProtKB-ARBA"/>
</dbReference>
<dbReference type="PANTHER" id="PTHR36435">
    <property type="entry name" value="SLR1288 PROTEIN"/>
    <property type="match status" value="1"/>
</dbReference>
<feature type="transmembrane region" description="Helical" evidence="1">
    <location>
        <begin position="105"/>
        <end position="126"/>
    </location>
</feature>
<accession>A0A1G7FMS5</accession>
<reference evidence="3 4" key="1">
    <citation type="submission" date="2016-10" db="EMBL/GenBank/DDBJ databases">
        <authorList>
            <person name="de Groot N.N."/>
        </authorList>
    </citation>
    <scope>NUCLEOTIDE SEQUENCE [LARGE SCALE GENOMIC DNA]</scope>
    <source>
        <strain evidence="3 4">47C3B</strain>
    </source>
</reference>
<feature type="transmembrane region" description="Helical" evidence="1">
    <location>
        <begin position="68"/>
        <end position="93"/>
    </location>
</feature>
<dbReference type="RefSeq" id="WP_162842697.1">
    <property type="nucleotide sequence ID" value="NZ_FNAI01000009.1"/>
</dbReference>
<protein>
    <recommendedName>
        <fullName evidence="2">CAAX prenyl protease 2/Lysostaphin resistance protein A-like domain-containing protein</fullName>
    </recommendedName>
</protein>
<feature type="transmembrane region" description="Helical" evidence="1">
    <location>
        <begin position="227"/>
        <end position="243"/>
    </location>
</feature>
<keyword evidence="1" id="KW-0812">Transmembrane</keyword>
<sequence>MIKEPYKDYTPQTTRLHPTLQFLILVSGTFAMIFIGFAIAAGIIVVVYDAKTLTDVLGFNTGNKHALAGLWILQIVSTTIPLFVAPVLFARFVANETQAYLKPTFKFSLVYLVLVFAIILFCSPLMELLTNINQKLTLPASLKGLEDAMRAMEQSAQKATEAMLKMNTVGDMLFAVLVVGLLTGIAEEFLFRGVIQTIFTRWTKNTHAAVWITAILFSAFHMEFFTFLPRVLLGVFFGYFVAWSGSIWPAVWGHFLNNASAVVITYLYQQKHSSLNPDNQHVFNYWIDSLSLIIVLFLLYIYKNITQQKKQMVEY</sequence>
<dbReference type="EMBL" id="FNAI01000009">
    <property type="protein sequence ID" value="SDE77149.1"/>
    <property type="molecule type" value="Genomic_DNA"/>
</dbReference>
<dbReference type="InterPro" id="IPR052710">
    <property type="entry name" value="CAAX_protease"/>
</dbReference>
<evidence type="ECO:0000313" key="4">
    <source>
        <dbReference type="Proteomes" id="UP000199072"/>
    </source>
</evidence>
<evidence type="ECO:0000256" key="1">
    <source>
        <dbReference type="SAM" id="Phobius"/>
    </source>
</evidence>
<dbReference type="GO" id="GO:0004175">
    <property type="term" value="F:endopeptidase activity"/>
    <property type="evidence" value="ECO:0007669"/>
    <property type="project" value="UniProtKB-ARBA"/>
</dbReference>
<dbReference type="Pfam" id="PF02517">
    <property type="entry name" value="Rce1-like"/>
    <property type="match status" value="1"/>
</dbReference>
<dbReference type="STRING" id="1391627.SAMN05216464_109129"/>
<feature type="transmembrane region" description="Helical" evidence="1">
    <location>
        <begin position="20"/>
        <end position="48"/>
    </location>
</feature>
<organism evidence="3 4">
    <name type="scientific">Mucilaginibacter pineti</name>
    <dbReference type="NCBI Taxonomy" id="1391627"/>
    <lineage>
        <taxon>Bacteria</taxon>
        <taxon>Pseudomonadati</taxon>
        <taxon>Bacteroidota</taxon>
        <taxon>Sphingobacteriia</taxon>
        <taxon>Sphingobacteriales</taxon>
        <taxon>Sphingobacteriaceae</taxon>
        <taxon>Mucilaginibacter</taxon>
    </lineage>
</organism>